<evidence type="ECO:0000256" key="7">
    <source>
        <dbReference type="ARBA" id="ARBA00022840"/>
    </source>
</evidence>
<evidence type="ECO:0000313" key="14">
    <source>
        <dbReference type="Proteomes" id="UP000001494"/>
    </source>
</evidence>
<organism evidence="13 14">
    <name type="scientific">Zymomonas mobilis subsp. mobilis (strain ATCC 10988 / DSM 424 / LMG 404 / NCIMB 8938 / NRRL B-806 / ZM1)</name>
    <dbReference type="NCBI Taxonomy" id="555217"/>
    <lineage>
        <taxon>Bacteria</taxon>
        <taxon>Pseudomonadati</taxon>
        <taxon>Pseudomonadota</taxon>
        <taxon>Alphaproteobacteria</taxon>
        <taxon>Sphingomonadales</taxon>
        <taxon>Zymomonadaceae</taxon>
        <taxon>Zymomonas</taxon>
    </lineage>
</organism>
<evidence type="ECO:0000256" key="5">
    <source>
        <dbReference type="ARBA" id="ARBA00022598"/>
    </source>
</evidence>
<dbReference type="OrthoDB" id="9775440at2"/>
<protein>
    <recommendedName>
        <fullName evidence="11">Glycine--tRNA ligase beta subunit</fullName>
        <ecNumber evidence="11">6.1.1.14</ecNumber>
    </recommendedName>
    <alternativeName>
        <fullName evidence="11">Glycyl-tRNA synthetase beta subunit</fullName>
        <shortName evidence="11">GlyRS</shortName>
    </alternativeName>
</protein>
<sequence>MADFLLELRSEEIPAGLQKMAVEKLAELLSAKLKEAGINPTKIEKYATPRRIALLMRDLPAKTEAVQEERRGPRADAPEKALAGFLRSTGLTKEELELRETPKGNFYYAHIEKPGQTLIALLGEAIPAIIKTFPWPKSMRWGNFSASSESLRWVRPLKGIVALIDEQLIPIELDGITSGTETKGHPFHHPDVVTLAKASDYPEKMAAAHVMIDFDARVQKITDEARKAAQKAGLTLIEDAALAQENAGLTEWPVPLLGRFDEAYLAVPREVIQLTMRTNQKYFACTDRNQDLAAVFICVADMEAQDGGKEITQGNEKVLSARLADARFFWEQDLKIPLEDWLPRLDSVLFYEGMGSVGDKAKRIAHLSGYIADQIGADRKQAERAGLLAKADLASNMVGEFPELQGVMGGYYAKAGNEAPDVVSAVSGQYQAEAGAGVAAAVSLADRIDSLACFFVRNIRPTGSKDPFALRRAAVQIIQTIIAHQLRLPLTPLFEKAGAGDQIESLLAFITERLKVQQREAGIRYDLIDAVLALGYEDDVIRLLARVQALQSFIESEDGSDLLAGYRRAVNILKGSEASEKGDISQEDIEQPEQDLQKALQAIEAPLEQALKAEDYAAAMTALASLRQPIDQFFDKVIVNHDKAGIRSRRLALLEQIRTAMHQVADFSVVEALTIEASGRKR</sequence>
<evidence type="ECO:0000256" key="6">
    <source>
        <dbReference type="ARBA" id="ARBA00022741"/>
    </source>
</evidence>
<gene>
    <name evidence="11" type="primary">glyS</name>
    <name evidence="13" type="ordered locus">Zmob_1665</name>
</gene>
<evidence type="ECO:0000259" key="12">
    <source>
        <dbReference type="Pfam" id="PF05746"/>
    </source>
</evidence>
<dbReference type="Pfam" id="PF02092">
    <property type="entry name" value="tRNA_synt_2f"/>
    <property type="match status" value="1"/>
</dbReference>
<dbReference type="InterPro" id="IPR008909">
    <property type="entry name" value="DALR_anticod-bd"/>
</dbReference>
<dbReference type="KEGG" id="zmm:Zmob_1665"/>
<reference evidence="13 14" key="1">
    <citation type="journal article" date="2011" name="J. Bacteriol.">
        <title>Genome sequence of the ethanol-producing Zymomonas mobilis subsp. mobilis lectotype strain ATCC 10988.</title>
        <authorList>
            <person name="Pappas K.M."/>
            <person name="Kouvelis V.N."/>
            <person name="Saunders E."/>
            <person name="Brettin T.S."/>
            <person name="Bruce D."/>
            <person name="Detter C."/>
            <person name="Balakireva M."/>
            <person name="Han C.S."/>
            <person name="Savvakis G."/>
            <person name="Kyrpides N.C."/>
            <person name="Typas M.A."/>
        </authorList>
    </citation>
    <scope>NUCLEOTIDE SEQUENCE [LARGE SCALE GENOMIC DNA]</scope>
    <source>
        <strain evidence="14">ATCC 10988 / DSM 424 / CCUG 17860 / LMG 404 / NCIMB 8938 / NRRL B-806 / ZM1</strain>
    </source>
</reference>
<dbReference type="eggNOG" id="COG0751">
    <property type="taxonomic scope" value="Bacteria"/>
</dbReference>
<evidence type="ECO:0000256" key="3">
    <source>
        <dbReference type="ARBA" id="ARBA00011209"/>
    </source>
</evidence>
<evidence type="ECO:0000256" key="11">
    <source>
        <dbReference type="HAMAP-Rule" id="MF_00255"/>
    </source>
</evidence>
<evidence type="ECO:0000256" key="4">
    <source>
        <dbReference type="ARBA" id="ARBA00022490"/>
    </source>
</evidence>
<dbReference type="Pfam" id="PF05746">
    <property type="entry name" value="DALR_1"/>
    <property type="match status" value="1"/>
</dbReference>
<dbReference type="PANTHER" id="PTHR30075">
    <property type="entry name" value="GLYCYL-TRNA SYNTHETASE"/>
    <property type="match status" value="1"/>
</dbReference>
<dbReference type="GO" id="GO:0006426">
    <property type="term" value="P:glycyl-tRNA aminoacylation"/>
    <property type="evidence" value="ECO:0007669"/>
    <property type="project" value="UniProtKB-UniRule"/>
</dbReference>
<dbReference type="EC" id="6.1.1.14" evidence="11"/>
<dbReference type="EMBL" id="CP002850">
    <property type="protein sequence ID" value="AEH63479.1"/>
    <property type="molecule type" value="Genomic_DNA"/>
</dbReference>
<dbReference type="Proteomes" id="UP000001494">
    <property type="component" value="Chromosome"/>
</dbReference>
<comment type="subunit">
    <text evidence="3 11">Tetramer of two alpha and two beta subunits.</text>
</comment>
<dbReference type="SUPFAM" id="SSF109604">
    <property type="entry name" value="HD-domain/PDEase-like"/>
    <property type="match status" value="1"/>
</dbReference>
<evidence type="ECO:0000256" key="8">
    <source>
        <dbReference type="ARBA" id="ARBA00022917"/>
    </source>
</evidence>
<dbReference type="PROSITE" id="PS50861">
    <property type="entry name" value="AA_TRNA_LIGASE_II_GLYAB"/>
    <property type="match status" value="1"/>
</dbReference>
<keyword evidence="7 11" id="KW-0067">ATP-binding</keyword>
<keyword evidence="9 11" id="KW-0030">Aminoacyl-tRNA synthetase</keyword>
<feature type="domain" description="DALR anticodon binding" evidence="12">
    <location>
        <begin position="564"/>
        <end position="664"/>
    </location>
</feature>
<dbReference type="GO" id="GO:0005524">
    <property type="term" value="F:ATP binding"/>
    <property type="evidence" value="ECO:0007669"/>
    <property type="project" value="UniProtKB-UniRule"/>
</dbReference>
<dbReference type="RefSeq" id="WP_011241225.1">
    <property type="nucleotide sequence ID" value="NC_017262.1"/>
</dbReference>
<dbReference type="AlphaFoldDB" id="A0A0H3G3T0"/>
<keyword evidence="6 11" id="KW-0547">Nucleotide-binding</keyword>
<evidence type="ECO:0000256" key="9">
    <source>
        <dbReference type="ARBA" id="ARBA00023146"/>
    </source>
</evidence>
<accession>A0A0H3G3T0</accession>
<dbReference type="GO" id="GO:0005829">
    <property type="term" value="C:cytosol"/>
    <property type="evidence" value="ECO:0007669"/>
    <property type="project" value="TreeGrafter"/>
</dbReference>
<comment type="subcellular location">
    <subcellularLocation>
        <location evidence="1 11">Cytoplasm</location>
    </subcellularLocation>
</comment>
<comment type="catalytic activity">
    <reaction evidence="10 11">
        <text>tRNA(Gly) + glycine + ATP = glycyl-tRNA(Gly) + AMP + diphosphate</text>
        <dbReference type="Rhea" id="RHEA:16013"/>
        <dbReference type="Rhea" id="RHEA-COMP:9664"/>
        <dbReference type="Rhea" id="RHEA-COMP:9683"/>
        <dbReference type="ChEBI" id="CHEBI:30616"/>
        <dbReference type="ChEBI" id="CHEBI:33019"/>
        <dbReference type="ChEBI" id="CHEBI:57305"/>
        <dbReference type="ChEBI" id="CHEBI:78442"/>
        <dbReference type="ChEBI" id="CHEBI:78522"/>
        <dbReference type="ChEBI" id="CHEBI:456215"/>
        <dbReference type="EC" id="6.1.1.14"/>
    </reaction>
</comment>
<dbReference type="PANTHER" id="PTHR30075:SF2">
    <property type="entry name" value="GLYCINE--TRNA LIGASE, CHLOROPLASTIC_MITOCHONDRIAL 2"/>
    <property type="match status" value="1"/>
</dbReference>
<evidence type="ECO:0000256" key="10">
    <source>
        <dbReference type="ARBA" id="ARBA00047937"/>
    </source>
</evidence>
<dbReference type="GO" id="GO:0006420">
    <property type="term" value="P:arginyl-tRNA aminoacylation"/>
    <property type="evidence" value="ECO:0007669"/>
    <property type="project" value="InterPro"/>
</dbReference>
<dbReference type="GO" id="GO:0004820">
    <property type="term" value="F:glycine-tRNA ligase activity"/>
    <property type="evidence" value="ECO:0007669"/>
    <property type="project" value="UniProtKB-UniRule"/>
</dbReference>
<keyword evidence="4 11" id="KW-0963">Cytoplasm</keyword>
<name>A0A0H3G3T0_ZYMMA</name>
<comment type="similarity">
    <text evidence="2 11">Belongs to the class-II aminoacyl-tRNA synthetase family.</text>
</comment>
<keyword evidence="8 11" id="KW-0648">Protein biosynthesis</keyword>
<keyword evidence="5 11" id="KW-0436">Ligase</keyword>
<dbReference type="HOGENOM" id="CLU_007220_2_1_5"/>
<dbReference type="PRINTS" id="PR01045">
    <property type="entry name" value="TRNASYNTHGB"/>
</dbReference>
<proteinExistence type="inferred from homology"/>
<dbReference type="InterPro" id="IPR015944">
    <property type="entry name" value="Gly-tRNA-synth_bsu"/>
</dbReference>
<dbReference type="HAMAP" id="MF_00255">
    <property type="entry name" value="Gly_tRNA_synth_beta"/>
    <property type="match status" value="1"/>
</dbReference>
<dbReference type="NCBIfam" id="TIGR00211">
    <property type="entry name" value="glyS"/>
    <property type="match status" value="1"/>
</dbReference>
<dbReference type="InterPro" id="IPR006194">
    <property type="entry name" value="Gly-tRNA-synth_heterodimer"/>
</dbReference>
<dbReference type="GO" id="GO:0004814">
    <property type="term" value="F:arginine-tRNA ligase activity"/>
    <property type="evidence" value="ECO:0007669"/>
    <property type="project" value="InterPro"/>
</dbReference>
<evidence type="ECO:0000313" key="13">
    <source>
        <dbReference type="EMBL" id="AEH63479.1"/>
    </source>
</evidence>
<evidence type="ECO:0000256" key="1">
    <source>
        <dbReference type="ARBA" id="ARBA00004496"/>
    </source>
</evidence>
<evidence type="ECO:0000256" key="2">
    <source>
        <dbReference type="ARBA" id="ARBA00008226"/>
    </source>
</evidence>